<sequence>MQVNVHTRSWSPSRRFFWWFPAISGALVLTVSAGWVMLGASVLALLHITGTAGPMHVADYSLGFVGLGVVAAMIMFGVAAPYSMTAHLSKGVVVSARTMREQLVHNPLIRSRLLAILMPVLLRIAGITHPYWLGLAATILTDVVIT</sequence>
<keyword evidence="1" id="KW-1133">Transmembrane helix</keyword>
<evidence type="ECO:0000313" key="2">
    <source>
        <dbReference type="EMBL" id="MBM7280604.1"/>
    </source>
</evidence>
<protein>
    <submittedName>
        <fullName evidence="2">Uncharacterized protein</fullName>
    </submittedName>
</protein>
<organism evidence="2 3">
    <name type="scientific">Gordonia rubripertincta</name>
    <name type="common">Rhodococcus corallinus</name>
    <dbReference type="NCBI Taxonomy" id="36822"/>
    <lineage>
        <taxon>Bacteria</taxon>
        <taxon>Bacillati</taxon>
        <taxon>Actinomycetota</taxon>
        <taxon>Actinomycetes</taxon>
        <taxon>Mycobacteriales</taxon>
        <taxon>Gordoniaceae</taxon>
        <taxon>Gordonia</taxon>
    </lineage>
</organism>
<dbReference type="EMBL" id="JAFFGU010000027">
    <property type="protein sequence ID" value="MBM7280604.1"/>
    <property type="molecule type" value="Genomic_DNA"/>
</dbReference>
<feature type="transmembrane region" description="Helical" evidence="1">
    <location>
        <begin position="60"/>
        <end position="80"/>
    </location>
</feature>
<dbReference type="Proteomes" id="UP001195196">
    <property type="component" value="Unassembled WGS sequence"/>
</dbReference>
<dbReference type="AlphaFoldDB" id="A0AAW4GC42"/>
<dbReference type="RefSeq" id="WP_182374590.1">
    <property type="nucleotide sequence ID" value="NZ_CP059695.1"/>
</dbReference>
<reference evidence="2" key="1">
    <citation type="submission" date="2021-02" db="EMBL/GenBank/DDBJ databases">
        <title>Taxonomy, biology and ecology of Rhodococcus bacteria occurring in California pistachio and other woody hosts as revealed by genome sequence analyses.</title>
        <authorList>
            <person name="Riely B."/>
            <person name="Gai Y."/>
        </authorList>
    </citation>
    <scope>NUCLEOTIDE SEQUENCE</scope>
    <source>
        <strain evidence="2">BP-295</strain>
    </source>
</reference>
<evidence type="ECO:0000256" key="1">
    <source>
        <dbReference type="SAM" id="Phobius"/>
    </source>
</evidence>
<comment type="caution">
    <text evidence="2">The sequence shown here is derived from an EMBL/GenBank/DDBJ whole genome shotgun (WGS) entry which is preliminary data.</text>
</comment>
<evidence type="ECO:0000313" key="3">
    <source>
        <dbReference type="Proteomes" id="UP001195196"/>
    </source>
</evidence>
<gene>
    <name evidence="2" type="ORF">JTZ10_22950</name>
</gene>
<name>A0AAW4GC42_GORRU</name>
<feature type="transmembrane region" description="Helical" evidence="1">
    <location>
        <begin position="16"/>
        <end position="48"/>
    </location>
</feature>
<keyword evidence="1" id="KW-0472">Membrane</keyword>
<accession>A0AAW4GC42</accession>
<proteinExistence type="predicted"/>
<feature type="transmembrane region" description="Helical" evidence="1">
    <location>
        <begin position="113"/>
        <end position="132"/>
    </location>
</feature>
<keyword evidence="1" id="KW-0812">Transmembrane</keyword>